<feature type="domain" description="Phosphotyrosine protein phosphatase I" evidence="6">
    <location>
        <begin position="40"/>
        <end position="230"/>
    </location>
</feature>
<dbReference type="InterPro" id="IPR050438">
    <property type="entry name" value="LMW_PTPase"/>
</dbReference>
<protein>
    <recommendedName>
        <fullName evidence="2">protein-tyrosine-phosphatase</fullName>
        <ecNumber evidence="2">3.1.3.48</ecNumber>
    </recommendedName>
</protein>
<proteinExistence type="inferred from homology"/>
<evidence type="ECO:0000259" key="6">
    <source>
        <dbReference type="SMART" id="SM00226"/>
    </source>
</evidence>
<evidence type="ECO:0000313" key="8">
    <source>
        <dbReference type="Proteomes" id="UP000612585"/>
    </source>
</evidence>
<name>A0A8J3YWH4_9ACTN</name>
<evidence type="ECO:0000256" key="1">
    <source>
        <dbReference type="ARBA" id="ARBA00011063"/>
    </source>
</evidence>
<comment type="caution">
    <text evidence="7">The sequence shown here is derived from an EMBL/GenBank/DDBJ whole genome shotgun (WGS) entry which is preliminary data.</text>
</comment>
<dbReference type="PANTHER" id="PTHR11717:SF7">
    <property type="entry name" value="LOW MOLECULAR WEIGHT PHOSPHOTYROSINE PROTEIN PHOSPHATASE"/>
    <property type="match status" value="1"/>
</dbReference>
<dbReference type="EMBL" id="BOPG01000005">
    <property type="protein sequence ID" value="GIJ53194.1"/>
    <property type="molecule type" value="Genomic_DNA"/>
</dbReference>
<dbReference type="SUPFAM" id="SSF52788">
    <property type="entry name" value="Phosphotyrosine protein phosphatases I"/>
    <property type="match status" value="1"/>
</dbReference>
<organism evidence="7 8">
    <name type="scientific">Virgisporangium aurantiacum</name>
    <dbReference type="NCBI Taxonomy" id="175570"/>
    <lineage>
        <taxon>Bacteria</taxon>
        <taxon>Bacillati</taxon>
        <taxon>Actinomycetota</taxon>
        <taxon>Actinomycetes</taxon>
        <taxon>Micromonosporales</taxon>
        <taxon>Micromonosporaceae</taxon>
        <taxon>Virgisporangium</taxon>
    </lineage>
</organism>
<dbReference type="InterPro" id="IPR023485">
    <property type="entry name" value="Ptyr_pPase"/>
</dbReference>
<dbReference type="AlphaFoldDB" id="A0A8J3YWH4"/>
<dbReference type="SMART" id="SM00226">
    <property type="entry name" value="LMWPc"/>
    <property type="match status" value="1"/>
</dbReference>
<accession>A0A8J3YWH4</accession>
<dbReference type="GO" id="GO:0004725">
    <property type="term" value="F:protein tyrosine phosphatase activity"/>
    <property type="evidence" value="ECO:0007669"/>
    <property type="project" value="UniProtKB-EC"/>
</dbReference>
<evidence type="ECO:0000256" key="2">
    <source>
        <dbReference type="ARBA" id="ARBA00013064"/>
    </source>
</evidence>
<sequence length="233" mass="25086">MIGQPGRVTEPEQAGRRAMEKLEHVHGHQERTRLPAVGPFSVLMVCMGNICRSPMAERLLVLAAKEHVGDKVADLLLVHGAGTGGWHVGAQMDPGAARQVRSRGGDADAFAARQLTTAHIEYSDLILTATGEQTKFVHGMRADAADRTFVLGELGRLLPSVDESALPPFAPDPDAVYARGVALVEAAAAVRGHRPPRPADDLDDPWGRADRYFGRIADEIEKTVQPLARVLLS</sequence>
<reference evidence="7" key="1">
    <citation type="submission" date="2021-01" db="EMBL/GenBank/DDBJ databases">
        <title>Whole genome shotgun sequence of Virgisporangium aurantiacum NBRC 16421.</title>
        <authorList>
            <person name="Komaki H."/>
            <person name="Tamura T."/>
        </authorList>
    </citation>
    <scope>NUCLEOTIDE SEQUENCE</scope>
    <source>
        <strain evidence="7">NBRC 16421</strain>
    </source>
</reference>
<dbReference type="PRINTS" id="PR00719">
    <property type="entry name" value="LMWPTPASE"/>
</dbReference>
<keyword evidence="3" id="KW-0378">Hydrolase</keyword>
<evidence type="ECO:0000256" key="4">
    <source>
        <dbReference type="ARBA" id="ARBA00022912"/>
    </source>
</evidence>
<dbReference type="Gene3D" id="3.40.50.2300">
    <property type="match status" value="1"/>
</dbReference>
<dbReference type="InterPro" id="IPR036196">
    <property type="entry name" value="Ptyr_pPase_sf"/>
</dbReference>
<comment type="similarity">
    <text evidence="1">Belongs to the low molecular weight phosphotyrosine protein phosphatase family.</text>
</comment>
<evidence type="ECO:0000313" key="7">
    <source>
        <dbReference type="EMBL" id="GIJ53194.1"/>
    </source>
</evidence>
<gene>
    <name evidence="7" type="ORF">Vau01_007100</name>
</gene>
<dbReference type="InterPro" id="IPR017867">
    <property type="entry name" value="Tyr_phospatase_low_mol_wt"/>
</dbReference>
<dbReference type="Proteomes" id="UP000612585">
    <property type="component" value="Unassembled WGS sequence"/>
</dbReference>
<keyword evidence="4" id="KW-0904">Protein phosphatase</keyword>
<dbReference type="PANTHER" id="PTHR11717">
    <property type="entry name" value="LOW MOLECULAR WEIGHT PROTEIN TYROSINE PHOSPHATASE"/>
    <property type="match status" value="1"/>
</dbReference>
<feature type="active site" evidence="5">
    <location>
        <position position="52"/>
    </location>
</feature>
<evidence type="ECO:0000256" key="5">
    <source>
        <dbReference type="PIRSR" id="PIRSR617867-1"/>
    </source>
</evidence>
<keyword evidence="8" id="KW-1185">Reference proteome</keyword>
<dbReference type="Pfam" id="PF01451">
    <property type="entry name" value="LMWPc"/>
    <property type="match status" value="1"/>
</dbReference>
<evidence type="ECO:0000256" key="3">
    <source>
        <dbReference type="ARBA" id="ARBA00022801"/>
    </source>
</evidence>
<feature type="active site" description="Nucleophile" evidence="5">
    <location>
        <position position="46"/>
    </location>
</feature>
<dbReference type="EC" id="3.1.3.48" evidence="2"/>